<gene>
    <name evidence="3" type="ORF">GCM10022419_101560</name>
</gene>
<dbReference type="Pfam" id="PF08666">
    <property type="entry name" value="SAF"/>
    <property type="match status" value="1"/>
</dbReference>
<dbReference type="EMBL" id="BAABDQ010000036">
    <property type="protein sequence ID" value="GAA3601059.1"/>
    <property type="molecule type" value="Genomic_DNA"/>
</dbReference>
<accession>A0ABP6Z9B5</accession>
<evidence type="ECO:0000313" key="4">
    <source>
        <dbReference type="Proteomes" id="UP001500630"/>
    </source>
</evidence>
<evidence type="ECO:0000256" key="1">
    <source>
        <dbReference type="SAM" id="SignalP"/>
    </source>
</evidence>
<keyword evidence="4" id="KW-1185">Reference proteome</keyword>
<evidence type="ECO:0000259" key="2">
    <source>
        <dbReference type="SMART" id="SM00858"/>
    </source>
</evidence>
<organism evidence="3 4">
    <name type="scientific">Nonomuraea rosea</name>
    <dbReference type="NCBI Taxonomy" id="638574"/>
    <lineage>
        <taxon>Bacteria</taxon>
        <taxon>Bacillati</taxon>
        <taxon>Actinomycetota</taxon>
        <taxon>Actinomycetes</taxon>
        <taxon>Streptosporangiales</taxon>
        <taxon>Streptosporangiaceae</taxon>
        <taxon>Nonomuraea</taxon>
    </lineage>
</organism>
<dbReference type="CDD" id="cd11614">
    <property type="entry name" value="SAF_CpaB_FlgA_like"/>
    <property type="match status" value="1"/>
</dbReference>
<proteinExistence type="predicted"/>
<dbReference type="InterPro" id="IPR013974">
    <property type="entry name" value="SAF"/>
</dbReference>
<dbReference type="SMART" id="SM00858">
    <property type="entry name" value="SAF"/>
    <property type="match status" value="1"/>
</dbReference>
<dbReference type="RefSeq" id="WP_345573219.1">
    <property type="nucleotide sequence ID" value="NZ_BAABDQ010000036.1"/>
</dbReference>
<dbReference type="Proteomes" id="UP001500630">
    <property type="component" value="Unassembled WGS sequence"/>
</dbReference>
<keyword evidence="1" id="KW-0732">Signal</keyword>
<feature type="chain" id="PRO_5047319704" description="SAF domain-containing protein" evidence="1">
    <location>
        <begin position="31"/>
        <end position="194"/>
    </location>
</feature>
<sequence length="194" mass="19868">MIQAWIQRYGRRRRLIAAALAAIAVMSAFVATRPTPASTVLVAARDLSPGPLRPDDLHPTPLNHPPAGAVRTAAAGRVLTAPMRKGEPLTDVRLLDSFRLPPGLVATPVRIADAAAAALIAPGATISVLAAWDGGQPARAIAEGVRVITIPPPAEHTSAHGSLVVLATTTSQAAELAAAQAGGHLSITISPNLK</sequence>
<feature type="signal peptide" evidence="1">
    <location>
        <begin position="1"/>
        <end position="30"/>
    </location>
</feature>
<reference evidence="4" key="1">
    <citation type="journal article" date="2019" name="Int. J. Syst. Evol. Microbiol.">
        <title>The Global Catalogue of Microorganisms (GCM) 10K type strain sequencing project: providing services to taxonomists for standard genome sequencing and annotation.</title>
        <authorList>
            <consortium name="The Broad Institute Genomics Platform"/>
            <consortium name="The Broad Institute Genome Sequencing Center for Infectious Disease"/>
            <person name="Wu L."/>
            <person name="Ma J."/>
        </authorList>
    </citation>
    <scope>NUCLEOTIDE SEQUENCE [LARGE SCALE GENOMIC DNA]</scope>
    <source>
        <strain evidence="4">JCM 17326</strain>
    </source>
</reference>
<feature type="domain" description="SAF" evidence="2">
    <location>
        <begin position="38"/>
        <end position="95"/>
    </location>
</feature>
<comment type="caution">
    <text evidence="3">The sequence shown here is derived from an EMBL/GenBank/DDBJ whole genome shotgun (WGS) entry which is preliminary data.</text>
</comment>
<protein>
    <recommendedName>
        <fullName evidence="2">SAF domain-containing protein</fullName>
    </recommendedName>
</protein>
<evidence type="ECO:0000313" key="3">
    <source>
        <dbReference type="EMBL" id="GAA3601059.1"/>
    </source>
</evidence>
<name>A0ABP6Z9B5_9ACTN</name>